<feature type="repeat" description="TPR" evidence="3">
    <location>
        <begin position="105"/>
        <end position="138"/>
    </location>
</feature>
<comment type="caution">
    <text evidence="4">The sequence shown here is derived from an EMBL/GenBank/DDBJ whole genome shotgun (WGS) entry which is preliminary data.</text>
</comment>
<sequence length="191" mass="22809">MPLFKQRKYEVGMKYIDEAVKYNPERWQPYRAFIKCIFAKTYQEAIEDFQACIASYGNSYVMDHTYKFHIGLSYLQLNKFEAAQKIFEEDMEEQIAEWGENGLHHLDLFYYGISKYEQGKFEEAIEEFDKALKLYPKFSDVEYYKAISLYRLGREEEALLIMDSARENGLAGNTINEDNVIYESYPYQVRW</sequence>
<dbReference type="Pfam" id="PF13432">
    <property type="entry name" value="TPR_16"/>
    <property type="match status" value="1"/>
</dbReference>
<evidence type="ECO:0000256" key="1">
    <source>
        <dbReference type="ARBA" id="ARBA00022737"/>
    </source>
</evidence>
<dbReference type="InterPro" id="IPR019734">
    <property type="entry name" value="TPR_rpt"/>
</dbReference>
<protein>
    <recommendedName>
        <fullName evidence="6">Tetratricopeptide repeat-containing protein</fullName>
    </recommendedName>
</protein>
<keyword evidence="5" id="KW-1185">Reference proteome</keyword>
<dbReference type="Gene3D" id="1.25.40.10">
    <property type="entry name" value="Tetratricopeptide repeat domain"/>
    <property type="match status" value="2"/>
</dbReference>
<dbReference type="AlphaFoldDB" id="A0A918SIH4"/>
<reference evidence="4" key="2">
    <citation type="submission" date="2020-09" db="EMBL/GenBank/DDBJ databases">
        <authorList>
            <person name="Sun Q."/>
            <person name="Kim S."/>
        </authorList>
    </citation>
    <scope>NUCLEOTIDE SEQUENCE</scope>
    <source>
        <strain evidence="4">KCTC 12719</strain>
    </source>
</reference>
<proteinExistence type="predicted"/>
<gene>
    <name evidence="4" type="ORF">GCM10007103_27050</name>
</gene>
<dbReference type="InterPro" id="IPR051685">
    <property type="entry name" value="Ycf3/AcsC/BcsC/TPR_MFPF"/>
</dbReference>
<evidence type="ECO:0000313" key="5">
    <source>
        <dbReference type="Proteomes" id="UP000610456"/>
    </source>
</evidence>
<evidence type="ECO:0000313" key="4">
    <source>
        <dbReference type="EMBL" id="GHA44536.1"/>
    </source>
</evidence>
<dbReference type="Pfam" id="PF13181">
    <property type="entry name" value="TPR_8"/>
    <property type="match status" value="1"/>
</dbReference>
<organism evidence="4 5">
    <name type="scientific">Salinimicrobium marinum</name>
    <dbReference type="NCBI Taxonomy" id="680283"/>
    <lineage>
        <taxon>Bacteria</taxon>
        <taxon>Pseudomonadati</taxon>
        <taxon>Bacteroidota</taxon>
        <taxon>Flavobacteriia</taxon>
        <taxon>Flavobacteriales</taxon>
        <taxon>Flavobacteriaceae</taxon>
        <taxon>Salinimicrobium</taxon>
    </lineage>
</organism>
<dbReference type="PANTHER" id="PTHR44943">
    <property type="entry name" value="CELLULOSE SYNTHASE OPERON PROTEIN C"/>
    <property type="match status" value="1"/>
</dbReference>
<dbReference type="SUPFAM" id="SSF48452">
    <property type="entry name" value="TPR-like"/>
    <property type="match status" value="1"/>
</dbReference>
<keyword evidence="1" id="KW-0677">Repeat</keyword>
<evidence type="ECO:0008006" key="6">
    <source>
        <dbReference type="Google" id="ProtNLM"/>
    </source>
</evidence>
<accession>A0A918SIH4</accession>
<evidence type="ECO:0000256" key="2">
    <source>
        <dbReference type="ARBA" id="ARBA00022803"/>
    </source>
</evidence>
<dbReference type="PANTHER" id="PTHR44943:SF8">
    <property type="entry name" value="TPR REPEAT-CONTAINING PROTEIN MJ0263"/>
    <property type="match status" value="1"/>
</dbReference>
<reference evidence="4" key="1">
    <citation type="journal article" date="2014" name="Int. J. Syst. Evol. Microbiol.">
        <title>Complete genome sequence of Corynebacterium casei LMG S-19264T (=DSM 44701T), isolated from a smear-ripened cheese.</title>
        <authorList>
            <consortium name="US DOE Joint Genome Institute (JGI-PGF)"/>
            <person name="Walter F."/>
            <person name="Albersmeier A."/>
            <person name="Kalinowski J."/>
            <person name="Ruckert C."/>
        </authorList>
    </citation>
    <scope>NUCLEOTIDE SEQUENCE</scope>
    <source>
        <strain evidence="4">KCTC 12719</strain>
    </source>
</reference>
<keyword evidence="2 3" id="KW-0802">TPR repeat</keyword>
<dbReference type="Proteomes" id="UP000610456">
    <property type="component" value="Unassembled WGS sequence"/>
</dbReference>
<dbReference type="InterPro" id="IPR011990">
    <property type="entry name" value="TPR-like_helical_dom_sf"/>
</dbReference>
<dbReference type="EMBL" id="BMXB01000013">
    <property type="protein sequence ID" value="GHA44536.1"/>
    <property type="molecule type" value="Genomic_DNA"/>
</dbReference>
<name>A0A918SIH4_9FLAO</name>
<evidence type="ECO:0000256" key="3">
    <source>
        <dbReference type="PROSITE-ProRule" id="PRU00339"/>
    </source>
</evidence>
<dbReference type="PROSITE" id="PS50005">
    <property type="entry name" value="TPR"/>
    <property type="match status" value="1"/>
</dbReference>